<keyword evidence="2" id="KW-1185">Reference proteome</keyword>
<dbReference type="RefSeq" id="WP_252769263.1">
    <property type="nucleotide sequence ID" value="NZ_JAMXMC010000004.1"/>
</dbReference>
<evidence type="ECO:0000313" key="2">
    <source>
        <dbReference type="Proteomes" id="UP001204851"/>
    </source>
</evidence>
<protein>
    <recommendedName>
        <fullName evidence="3">DUF1641 domain-containing protein</fullName>
    </recommendedName>
</protein>
<name>A0ABT1BN20_9BURK</name>
<evidence type="ECO:0008006" key="3">
    <source>
        <dbReference type="Google" id="ProtNLM"/>
    </source>
</evidence>
<accession>A0ABT1BN20</accession>
<sequence>MSKKTFPPLRTADLADLLTGLLDRAEENLSDADLQALRLCGDGGVAMTEDLAALMSALAVQVAGDETPDGSVPVTGAFLDGRSLSKLLFSLSNLAQQANAMLLAARMAENMTIPHRRGHAARGTTSTQGVSA</sequence>
<gene>
    <name evidence="1" type="ORF">M0L44_08760</name>
</gene>
<reference evidence="1 2" key="1">
    <citation type="submission" date="2022-06" db="EMBL/GenBank/DDBJ databases">
        <title>Ideonella sp. NS12-5 Genome sequencing and assembly.</title>
        <authorList>
            <person name="Jung Y."/>
        </authorList>
    </citation>
    <scope>NUCLEOTIDE SEQUENCE [LARGE SCALE GENOMIC DNA]</scope>
    <source>
        <strain evidence="1 2">NS12-5</strain>
    </source>
</reference>
<comment type="caution">
    <text evidence="1">The sequence shown here is derived from an EMBL/GenBank/DDBJ whole genome shotgun (WGS) entry which is preliminary data.</text>
</comment>
<evidence type="ECO:0000313" key="1">
    <source>
        <dbReference type="EMBL" id="MCO5976797.1"/>
    </source>
</evidence>
<proteinExistence type="predicted"/>
<dbReference type="EMBL" id="JAMXMC010000004">
    <property type="protein sequence ID" value="MCO5976797.1"/>
    <property type="molecule type" value="Genomic_DNA"/>
</dbReference>
<dbReference type="Proteomes" id="UP001204851">
    <property type="component" value="Unassembled WGS sequence"/>
</dbReference>
<organism evidence="1 2">
    <name type="scientific">Ideonella oryzae</name>
    <dbReference type="NCBI Taxonomy" id="2937441"/>
    <lineage>
        <taxon>Bacteria</taxon>
        <taxon>Pseudomonadati</taxon>
        <taxon>Pseudomonadota</taxon>
        <taxon>Betaproteobacteria</taxon>
        <taxon>Burkholderiales</taxon>
        <taxon>Sphaerotilaceae</taxon>
        <taxon>Ideonella</taxon>
    </lineage>
</organism>